<feature type="compositionally biased region" description="Basic and acidic residues" evidence="6">
    <location>
        <begin position="492"/>
        <end position="507"/>
    </location>
</feature>
<dbReference type="EMBL" id="PJQM01000073">
    <property type="protein sequence ID" value="RCI06858.1"/>
    <property type="molecule type" value="Genomic_DNA"/>
</dbReference>
<evidence type="ECO:0000256" key="6">
    <source>
        <dbReference type="SAM" id="MobiDB-lite"/>
    </source>
</evidence>
<evidence type="ECO:0000256" key="7">
    <source>
        <dbReference type="SAM" id="Phobius"/>
    </source>
</evidence>
<dbReference type="GO" id="GO:0022857">
    <property type="term" value="F:transmembrane transporter activity"/>
    <property type="evidence" value="ECO:0007669"/>
    <property type="project" value="InterPro"/>
</dbReference>
<keyword evidence="2" id="KW-0813">Transport</keyword>
<evidence type="ECO:0000256" key="1">
    <source>
        <dbReference type="ARBA" id="ARBA00004141"/>
    </source>
</evidence>
<feature type="transmembrane region" description="Helical" evidence="7">
    <location>
        <begin position="145"/>
        <end position="166"/>
    </location>
</feature>
<feature type="domain" description="Major facilitator superfamily (MFS) profile" evidence="8">
    <location>
        <begin position="13"/>
        <end position="488"/>
    </location>
</feature>
<dbReference type="InterPro" id="IPR011701">
    <property type="entry name" value="MFS"/>
</dbReference>
<feature type="transmembrane region" description="Helical" evidence="7">
    <location>
        <begin position="106"/>
        <end position="125"/>
    </location>
</feature>
<keyword evidence="3 7" id="KW-0812">Transmembrane</keyword>
<dbReference type="InterPro" id="IPR036259">
    <property type="entry name" value="MFS_trans_sf"/>
</dbReference>
<name>A0A367KXC0_RHIST</name>
<feature type="region of interest" description="Disordered" evidence="6">
    <location>
        <begin position="492"/>
        <end position="516"/>
    </location>
</feature>
<evidence type="ECO:0000313" key="10">
    <source>
        <dbReference type="Proteomes" id="UP000253551"/>
    </source>
</evidence>
<feature type="transmembrane region" description="Helical" evidence="7">
    <location>
        <begin position="50"/>
        <end position="72"/>
    </location>
</feature>
<feature type="transmembrane region" description="Helical" evidence="7">
    <location>
        <begin position="84"/>
        <end position="100"/>
    </location>
</feature>
<comment type="caution">
    <text evidence="9">The sequence shown here is derived from an EMBL/GenBank/DDBJ whole genome shotgun (WGS) entry which is preliminary data.</text>
</comment>
<evidence type="ECO:0000313" key="9">
    <source>
        <dbReference type="EMBL" id="RCI06858.1"/>
    </source>
</evidence>
<evidence type="ECO:0000256" key="2">
    <source>
        <dbReference type="ARBA" id="ARBA00022448"/>
    </source>
</evidence>
<feature type="transmembrane region" description="Helical" evidence="7">
    <location>
        <begin position="458"/>
        <end position="479"/>
    </location>
</feature>
<feature type="transmembrane region" description="Helical" evidence="7">
    <location>
        <begin position="272"/>
        <end position="292"/>
    </location>
</feature>
<feature type="transmembrane region" description="Helical" evidence="7">
    <location>
        <begin position="14"/>
        <end position="38"/>
    </location>
</feature>
<feature type="transmembrane region" description="Helical" evidence="7">
    <location>
        <begin position="348"/>
        <end position="366"/>
    </location>
</feature>
<feature type="transmembrane region" description="Helical" evidence="7">
    <location>
        <begin position="317"/>
        <end position="336"/>
    </location>
</feature>
<keyword evidence="4 7" id="KW-1133">Transmembrane helix</keyword>
<evidence type="ECO:0000259" key="8">
    <source>
        <dbReference type="PROSITE" id="PS50850"/>
    </source>
</evidence>
<dbReference type="InterPro" id="IPR020846">
    <property type="entry name" value="MFS_dom"/>
</dbReference>
<feature type="transmembrane region" description="Helical" evidence="7">
    <location>
        <begin position="192"/>
        <end position="214"/>
    </location>
</feature>
<dbReference type="PANTHER" id="PTHR23504:SF15">
    <property type="entry name" value="MAJOR FACILITATOR SUPERFAMILY (MFS) PROFILE DOMAIN-CONTAINING PROTEIN"/>
    <property type="match status" value="1"/>
</dbReference>
<comment type="subcellular location">
    <subcellularLocation>
        <location evidence="1">Membrane</location>
        <topology evidence="1">Multi-pass membrane protein</topology>
    </subcellularLocation>
</comment>
<evidence type="ECO:0000256" key="4">
    <source>
        <dbReference type="ARBA" id="ARBA00022989"/>
    </source>
</evidence>
<sequence>MEQKITKPLPYRQLAIICVCRFAEPICFTVIFPFIVQMVRDFHITDEKNVGYYVGFITSCFALSQLLTGIHWGMLSDRIGRRPIILQGLLGTITSILLFGLSKSFIWALVSRSLCGLLNGNIGVLKSMVSELTTDHLPHQRARAFSLLPLMYGLGSIIGPMLGGFLSHPVQNYPSIFGHLGYLTDFLTEYPYFLPCFISAFICVLGLIFGFFYLEETHPAYACQELDEEETSLLQSNGQGYSTFDPDQHDRTIQKSPTPTVKYQPPTLKESITPTVLAICITYGFFAFQAVYMDELFPLYTASTRDNGGLGFNSNEIGTALAYSGIVTLFSQLVLLPTLTRKLGLLRLFQLSLFVLVFLYSSQGIIRTLYSIPDFYGQVNTKLWVWVGLLISQTIKTLCHTICFTCCTILINNAAPRTDSLGAVNGFSQCCASATRALGPAICGSLWSAALSANWLPYIFRVNVSFVFLALIGGATFVLSRRLDPEDYETAHSREEVVNVDHKHSSEEPAASSSSH</sequence>
<dbReference type="PANTHER" id="PTHR23504">
    <property type="entry name" value="MAJOR FACILITATOR SUPERFAMILY DOMAIN-CONTAINING PROTEIN 10"/>
    <property type="match status" value="1"/>
</dbReference>
<keyword evidence="5 7" id="KW-0472">Membrane</keyword>
<reference evidence="9 10" key="1">
    <citation type="journal article" date="2018" name="G3 (Bethesda)">
        <title>Phylogenetic and Phylogenomic Definition of Rhizopus Species.</title>
        <authorList>
            <person name="Gryganskyi A.P."/>
            <person name="Golan J."/>
            <person name="Dolatabadi S."/>
            <person name="Mondo S."/>
            <person name="Robb S."/>
            <person name="Idnurm A."/>
            <person name="Muszewska A."/>
            <person name="Steczkiewicz K."/>
            <person name="Masonjones S."/>
            <person name="Liao H.L."/>
            <person name="Gajdeczka M.T."/>
            <person name="Anike F."/>
            <person name="Vuek A."/>
            <person name="Anishchenko I.M."/>
            <person name="Voigt K."/>
            <person name="de Hoog G.S."/>
            <person name="Smith M.E."/>
            <person name="Heitman J."/>
            <person name="Vilgalys R."/>
            <person name="Stajich J.E."/>
        </authorList>
    </citation>
    <scope>NUCLEOTIDE SEQUENCE [LARGE SCALE GENOMIC DNA]</scope>
    <source>
        <strain evidence="9 10">LSU 92-RS-03</strain>
    </source>
</reference>
<protein>
    <recommendedName>
        <fullName evidence="8">Major facilitator superfamily (MFS) profile domain-containing protein</fullName>
    </recommendedName>
</protein>
<keyword evidence="10" id="KW-1185">Reference proteome</keyword>
<evidence type="ECO:0000256" key="3">
    <source>
        <dbReference type="ARBA" id="ARBA00022692"/>
    </source>
</evidence>
<dbReference type="OrthoDB" id="419616at2759"/>
<gene>
    <name evidence="9" type="ORF">CU098_008806</name>
</gene>
<proteinExistence type="predicted"/>
<dbReference type="PROSITE" id="PS50850">
    <property type="entry name" value="MFS"/>
    <property type="match status" value="1"/>
</dbReference>
<evidence type="ECO:0000256" key="5">
    <source>
        <dbReference type="ARBA" id="ARBA00023136"/>
    </source>
</evidence>
<organism evidence="9 10">
    <name type="scientific">Rhizopus stolonifer</name>
    <name type="common">Rhizopus nigricans</name>
    <dbReference type="NCBI Taxonomy" id="4846"/>
    <lineage>
        <taxon>Eukaryota</taxon>
        <taxon>Fungi</taxon>
        <taxon>Fungi incertae sedis</taxon>
        <taxon>Mucoromycota</taxon>
        <taxon>Mucoromycotina</taxon>
        <taxon>Mucoromycetes</taxon>
        <taxon>Mucorales</taxon>
        <taxon>Mucorineae</taxon>
        <taxon>Rhizopodaceae</taxon>
        <taxon>Rhizopus</taxon>
    </lineage>
</organism>
<dbReference type="Pfam" id="PF07690">
    <property type="entry name" value="MFS_1"/>
    <property type="match status" value="1"/>
</dbReference>
<dbReference type="AlphaFoldDB" id="A0A367KXC0"/>
<dbReference type="Gene3D" id="1.20.1250.20">
    <property type="entry name" value="MFS general substrate transporter like domains"/>
    <property type="match status" value="1"/>
</dbReference>
<dbReference type="SUPFAM" id="SSF103473">
    <property type="entry name" value="MFS general substrate transporter"/>
    <property type="match status" value="1"/>
</dbReference>
<dbReference type="CDD" id="cd17330">
    <property type="entry name" value="MFS_SLC46_TetA_like"/>
    <property type="match status" value="1"/>
</dbReference>
<dbReference type="GO" id="GO:0016020">
    <property type="term" value="C:membrane"/>
    <property type="evidence" value="ECO:0007669"/>
    <property type="project" value="UniProtKB-SubCell"/>
</dbReference>
<accession>A0A367KXC0</accession>
<dbReference type="Proteomes" id="UP000253551">
    <property type="component" value="Unassembled WGS sequence"/>
</dbReference>